<feature type="compositionally biased region" description="Polar residues" evidence="1">
    <location>
        <begin position="728"/>
        <end position="750"/>
    </location>
</feature>
<evidence type="ECO:0000256" key="1">
    <source>
        <dbReference type="SAM" id="MobiDB-lite"/>
    </source>
</evidence>
<evidence type="ECO:0000313" key="3">
    <source>
        <dbReference type="Proteomes" id="UP001295684"/>
    </source>
</evidence>
<dbReference type="EMBL" id="CAMPGE010024298">
    <property type="protein sequence ID" value="CAI2382149.1"/>
    <property type="molecule type" value="Genomic_DNA"/>
</dbReference>
<feature type="compositionally biased region" description="Basic residues" evidence="1">
    <location>
        <begin position="754"/>
        <end position="765"/>
    </location>
</feature>
<gene>
    <name evidence="2" type="ORF">ECRASSUSDP1_LOCUS23617</name>
</gene>
<accession>A0AAD1Y0D6</accession>
<feature type="region of interest" description="Disordered" evidence="1">
    <location>
        <begin position="704"/>
        <end position="788"/>
    </location>
</feature>
<name>A0AAD1Y0D6_EUPCR</name>
<dbReference type="AlphaFoldDB" id="A0AAD1Y0D6"/>
<comment type="caution">
    <text evidence="2">The sequence shown here is derived from an EMBL/GenBank/DDBJ whole genome shotgun (WGS) entry which is preliminary data.</text>
</comment>
<dbReference type="Proteomes" id="UP001295684">
    <property type="component" value="Unassembled WGS sequence"/>
</dbReference>
<sequence length="878" mass="103317">MIESDTLCSTLATTDIKDPIKSNWEHPKEHCFRQLEYFDHKMSETNIRKAIRKLLITMNSYRYLNGADSPTHGMKISRLRPYLVAIFTDDHSIDELDLSLFENTKTRGEGYYSHLYRDDITMQVYVFTTCPLKCKRKCERRFKDLKNELGIEYIIVSSFQDFKTLFKQNTARRVDMKQWMADSYIKPMITPTLTLKSAFVDDFDQISDQEFCITKVNIGPKILQLLSIMNKSPKSHLNDCNEIGPDGRASDFWPIPDELMITPEVQDIQERSSIRNLYIKTQPLEILEVNFSNIEMERPVKALFESIDKEFSLNKSQLGIGYETFQITNYEFLEYIAAQNLWSEKWISSTNTKEKKPLYFEASFSGDNQYQSSALLVLSRRNIRIPDETGENAIDPRKCPRLLNMPFKAELVILPVRFKEFFVLLRVRKEIEKQTNQEFYLKPWLELLQNYIRKIPPYYNFYIRRALLNLKYKEVDDPLKKINEKFISKSLESKIEKIIQEQNSKLYDRESVYRINHKEHNDFVFGDFPDCCKNLRQFLPKIQSLSQTKMQQMKNKSNLNLANPFSFDRKNLILTVGAIVKDFQNKLCIEPNLDVNKYNISQDIMEHEKDFKKKLIAEDDHHKPIFVMGSVQYFRKYPVLKSINISDKEWKRYTDISFGNLFTTSLRAKYHSGQALMINNNLIEEDETQEVESVFVFEKLDQEMAEEKHSRPNKQEKEVPLDQKSKPSEYNTNSSKTQKLSRLLKSSNSETKSHKSPKGSKKLQKEHKNVQKNQKSLQKPCKPAKPSKINQKSLTECLLDYYKNTSLTLRIKYEVLKIAGDLKLQRKLQECSIDEYVIRDGGSLDKFLKCFPIFREIKPKFIRKEVVNRSLANLKRLC</sequence>
<proteinExistence type="predicted"/>
<organism evidence="2 3">
    <name type="scientific">Euplotes crassus</name>
    <dbReference type="NCBI Taxonomy" id="5936"/>
    <lineage>
        <taxon>Eukaryota</taxon>
        <taxon>Sar</taxon>
        <taxon>Alveolata</taxon>
        <taxon>Ciliophora</taxon>
        <taxon>Intramacronucleata</taxon>
        <taxon>Spirotrichea</taxon>
        <taxon>Hypotrichia</taxon>
        <taxon>Euplotida</taxon>
        <taxon>Euplotidae</taxon>
        <taxon>Moneuplotes</taxon>
    </lineage>
</organism>
<evidence type="ECO:0000313" key="2">
    <source>
        <dbReference type="EMBL" id="CAI2382149.1"/>
    </source>
</evidence>
<keyword evidence="3" id="KW-1185">Reference proteome</keyword>
<reference evidence="2" key="1">
    <citation type="submission" date="2023-07" db="EMBL/GenBank/DDBJ databases">
        <authorList>
            <consortium name="AG Swart"/>
            <person name="Singh M."/>
            <person name="Singh A."/>
            <person name="Seah K."/>
            <person name="Emmerich C."/>
        </authorList>
    </citation>
    <scope>NUCLEOTIDE SEQUENCE</scope>
    <source>
        <strain evidence="2">DP1</strain>
    </source>
</reference>
<protein>
    <submittedName>
        <fullName evidence="2">Uncharacterized protein</fullName>
    </submittedName>
</protein>
<feature type="compositionally biased region" description="Basic and acidic residues" evidence="1">
    <location>
        <begin position="704"/>
        <end position="727"/>
    </location>
</feature>